<dbReference type="AlphaFoldDB" id="D6RW38"/>
<dbReference type="SUPFAM" id="SSF55035">
    <property type="entry name" value="NAD-binding domain of HMG-CoA reductase"/>
    <property type="match status" value="1"/>
</dbReference>
<gene>
    <name evidence="4" type="ORF">BVAVS116_0704</name>
</gene>
<dbReference type="GO" id="GO:0015936">
    <property type="term" value="P:coenzyme A metabolic process"/>
    <property type="evidence" value="ECO:0007669"/>
    <property type="project" value="InterPro"/>
</dbReference>
<dbReference type="SUPFAM" id="SSF56542">
    <property type="entry name" value="Substrate-binding domain of HMG-CoA reductase"/>
    <property type="match status" value="1"/>
</dbReference>
<dbReference type="Proteomes" id="UP000006163">
    <property type="component" value="Unassembled WGS sequence"/>
</dbReference>
<proteinExistence type="inferred from homology"/>
<dbReference type="Gene3D" id="1.10.8.660">
    <property type="match status" value="1"/>
</dbReference>
<dbReference type="RefSeq" id="WP_006068221.1">
    <property type="nucleotide sequence ID" value="NZ_ABCY02000001.1"/>
</dbReference>
<comment type="catalytic activity">
    <reaction evidence="3">
        <text>(R)-mevalonate + 2 NAD(+) + CoA = (3S)-3-hydroxy-3-methylglutaryl-CoA + 2 NADH + 2 H(+)</text>
        <dbReference type="Rhea" id="RHEA:14833"/>
        <dbReference type="ChEBI" id="CHEBI:15378"/>
        <dbReference type="ChEBI" id="CHEBI:36464"/>
        <dbReference type="ChEBI" id="CHEBI:43074"/>
        <dbReference type="ChEBI" id="CHEBI:57287"/>
        <dbReference type="ChEBI" id="CHEBI:57540"/>
        <dbReference type="ChEBI" id="CHEBI:57945"/>
        <dbReference type="EC" id="1.1.1.88"/>
    </reaction>
</comment>
<dbReference type="EMBL" id="ABCY02000001">
    <property type="protein sequence ID" value="EEF81403.1"/>
    <property type="molecule type" value="Genomic_DNA"/>
</dbReference>
<dbReference type="PANTHER" id="PTHR10572">
    <property type="entry name" value="3-HYDROXY-3-METHYLGLUTARYL-COENZYME A REDUCTASE"/>
    <property type="match status" value="1"/>
</dbReference>
<dbReference type="HOGENOM" id="CLU_033422_0_0_12"/>
<accession>D6RW38</accession>
<comment type="caution">
    <text evidence="4">The sequence shown here is derived from an EMBL/GenBank/DDBJ whole genome shotgun (WGS) entry which is preliminary data.</text>
</comment>
<organism evidence="4 5">
    <name type="scientific">Borreliella valaisiana VS116</name>
    <dbReference type="NCBI Taxonomy" id="445987"/>
    <lineage>
        <taxon>Bacteria</taxon>
        <taxon>Pseudomonadati</taxon>
        <taxon>Spirochaetota</taxon>
        <taxon>Spirochaetia</taxon>
        <taxon>Spirochaetales</taxon>
        <taxon>Borreliaceae</taxon>
        <taxon>Borreliella</taxon>
    </lineage>
</organism>
<evidence type="ECO:0000256" key="2">
    <source>
        <dbReference type="ARBA" id="ARBA00023002"/>
    </source>
</evidence>
<dbReference type="OrthoDB" id="9764892at2"/>
<dbReference type="GO" id="GO:0004420">
    <property type="term" value="F:hydroxymethylglutaryl-CoA reductase (NADPH) activity"/>
    <property type="evidence" value="ECO:0007669"/>
    <property type="project" value="InterPro"/>
</dbReference>
<dbReference type="PANTHER" id="PTHR10572:SF24">
    <property type="entry name" value="3-HYDROXY-3-METHYLGLUTARYL-COENZYME A REDUCTASE"/>
    <property type="match status" value="1"/>
</dbReference>
<dbReference type="InterPro" id="IPR009023">
    <property type="entry name" value="HMG_CoA_Rdtase_NAD(P)-bd_sf"/>
</dbReference>
<name>D6RW38_BORVA</name>
<dbReference type="InterPro" id="IPR009029">
    <property type="entry name" value="HMG_CoA_Rdtase_sub-bd_dom_sf"/>
</dbReference>
<comment type="pathway">
    <text evidence="3">Metabolic intermediate metabolism; (R)-mevalonate degradation; (S)-3-hydroxy-3-methylglutaryl-CoA from (R)-mevalonate: step 1/1.</text>
</comment>
<reference evidence="4 5" key="1">
    <citation type="submission" date="2009-01" db="EMBL/GenBank/DDBJ databases">
        <authorList>
            <person name="Fraser-Liggett C.M."/>
            <person name="Mongodin E.F."/>
            <person name="Casjens B."/>
            <person name="Dunn J."/>
            <person name="Luft B."/>
            <person name="Qiu W."/>
            <person name="Schutzer S."/>
            <person name="Sebastian Y."/>
        </authorList>
    </citation>
    <scope>NUCLEOTIDE SEQUENCE [LARGE SCALE GENOMIC DNA]</scope>
    <source>
        <strain evidence="4 5">VS116</strain>
    </source>
</reference>
<keyword evidence="5" id="KW-1185">Reference proteome</keyword>
<evidence type="ECO:0000256" key="3">
    <source>
        <dbReference type="RuleBase" id="RU361219"/>
    </source>
</evidence>
<dbReference type="InterPro" id="IPR002202">
    <property type="entry name" value="HMG_CoA_Rdtase"/>
</dbReference>
<dbReference type="PRINTS" id="PR00071">
    <property type="entry name" value="HMGCOARDTASE"/>
</dbReference>
<dbReference type="eggNOG" id="COG1257">
    <property type="taxonomic scope" value="Bacteria"/>
</dbReference>
<dbReference type="UniPathway" id="UPA00257">
    <property type="reaction ID" value="UER00367"/>
</dbReference>
<evidence type="ECO:0000313" key="5">
    <source>
        <dbReference type="Proteomes" id="UP000006163"/>
    </source>
</evidence>
<keyword evidence="2 3" id="KW-0560">Oxidoreductase</keyword>
<dbReference type="GO" id="GO:0140643">
    <property type="term" value="F:hydroxymethylglutaryl-CoA reductase (NADH) activity"/>
    <property type="evidence" value="ECO:0007669"/>
    <property type="project" value="UniProtKB-EC"/>
</dbReference>
<dbReference type="PROSITE" id="PS50065">
    <property type="entry name" value="HMG_COA_REDUCTASE_4"/>
    <property type="match status" value="1"/>
</dbReference>
<dbReference type="Pfam" id="PF00368">
    <property type="entry name" value="HMG-CoA_red"/>
    <property type="match status" value="1"/>
</dbReference>
<sequence>MKLSKNFRHKSVLEKKQEIKRLLGLSCKDFFYNNANEDFLFNVIENYIGYLSFPIGIVKNLKINGKYYSLPIATEESSVVAALNFAAKILEHANLRYSVGEILGISQIYIKSEQDLSKIFIDLDDKIKIWLEPLLANMNQRGGGFRRLSTRYIKELGIQKLNLYLDTCDAMGANFLNSIAERVAEYIFLEFGYECVLKILSNDISEFTAKACFTLDLKHLIPNKEDSWNLAKKIELISSIGFYEEERAVTNNKGIMNGITGVCLATFNDTRALEAAVHRFASKSGKYLPLSKFYIVDNALVGEIEIPLQVGTRGGVTSFNEASILSFKIMNVNSKREFIGILSCVGLASNFAALRVLAFDGIQKGHMRLHVNKILYLLKTKYNISDFEKDKLLLEMEKMDIYSFDFAFKILKKIRLENESKVQS</sequence>
<keyword evidence="3" id="KW-0520">NAD</keyword>
<evidence type="ECO:0000256" key="1">
    <source>
        <dbReference type="ARBA" id="ARBA00007661"/>
    </source>
</evidence>
<dbReference type="InterPro" id="IPR004553">
    <property type="entry name" value="HMG_CoA_Rdtase_bac-typ"/>
</dbReference>
<evidence type="ECO:0000313" key="4">
    <source>
        <dbReference type="EMBL" id="EEF81403.1"/>
    </source>
</evidence>
<comment type="similarity">
    <text evidence="1 3">Belongs to the HMG-CoA reductase family.</text>
</comment>
<dbReference type="GeneID" id="63641463"/>
<protein>
    <recommendedName>
        <fullName evidence="3">3-hydroxy-3-methylglutaryl coenzyme A reductase</fullName>
        <shortName evidence="3">HMG-CoA reductase</shortName>
        <ecNumber evidence="3">1.1.1.88</ecNumber>
    </recommendedName>
</protein>
<dbReference type="NCBIfam" id="TIGR00532">
    <property type="entry name" value="HMG_CoA_R_NAD"/>
    <property type="match status" value="1"/>
</dbReference>
<dbReference type="EC" id="1.1.1.88" evidence="3"/>
<dbReference type="Gene3D" id="3.90.770.10">
    <property type="entry name" value="3-hydroxy-3-methylglutaryl-coenzyme A Reductase, Chain A, domain 2"/>
    <property type="match status" value="2"/>
</dbReference>
<dbReference type="InterPro" id="IPR023074">
    <property type="entry name" value="HMG_CoA_Rdtase_cat_sf"/>
</dbReference>